<evidence type="ECO:0000256" key="9">
    <source>
        <dbReference type="SAM" id="MobiDB-lite"/>
    </source>
</evidence>
<evidence type="ECO:0000259" key="10">
    <source>
        <dbReference type="Pfam" id="PF12550"/>
    </source>
</evidence>
<keyword evidence="5" id="KW-0496">Mitochondrion</keyword>
<keyword evidence="12" id="KW-1185">Reference proteome</keyword>
<name>A0A9W7Y186_9FUNG</name>
<evidence type="ECO:0000256" key="1">
    <source>
        <dbReference type="ARBA" id="ARBA00004173"/>
    </source>
</evidence>
<dbReference type="PANTHER" id="PTHR39150:SF1">
    <property type="entry name" value="LARGE RIBOSOMAL SUBUNIT PROTEIN ML40"/>
    <property type="match status" value="1"/>
</dbReference>
<dbReference type="PANTHER" id="PTHR39150">
    <property type="entry name" value="54S RIBOSOMAL PROTEIN L28, MITOCHONDRIAL"/>
    <property type="match status" value="1"/>
</dbReference>
<evidence type="ECO:0000256" key="2">
    <source>
        <dbReference type="ARBA" id="ARBA00009360"/>
    </source>
</evidence>
<keyword evidence="8" id="KW-0175">Coiled coil</keyword>
<dbReference type="Gene3D" id="6.10.250.3440">
    <property type="match status" value="1"/>
</dbReference>
<dbReference type="AlphaFoldDB" id="A0A9W7Y186"/>
<dbReference type="EMBL" id="JANBOJ010000099">
    <property type="protein sequence ID" value="KAJ1722692.1"/>
    <property type="molecule type" value="Genomic_DNA"/>
</dbReference>
<feature type="domain" description="Transcription activator GCR1-like" evidence="10">
    <location>
        <begin position="3"/>
        <end position="54"/>
    </location>
</feature>
<keyword evidence="6" id="KW-0687">Ribonucleoprotein</keyword>
<protein>
    <recommendedName>
        <fullName evidence="7">Large ribosomal subunit protein mL40</fullName>
    </recommendedName>
</protein>
<evidence type="ECO:0000256" key="4">
    <source>
        <dbReference type="ARBA" id="ARBA00022980"/>
    </source>
</evidence>
<gene>
    <name evidence="11" type="ORF">LPJ53_002905</name>
</gene>
<reference evidence="11" key="1">
    <citation type="submission" date="2022-07" db="EMBL/GenBank/DDBJ databases">
        <title>Phylogenomic reconstructions and comparative analyses of Kickxellomycotina fungi.</title>
        <authorList>
            <person name="Reynolds N.K."/>
            <person name="Stajich J.E."/>
            <person name="Barry K."/>
            <person name="Grigoriev I.V."/>
            <person name="Crous P."/>
            <person name="Smith M.E."/>
        </authorList>
    </citation>
    <scope>NUCLEOTIDE SEQUENCE</scope>
    <source>
        <strain evidence="11">NBRC 32514</strain>
    </source>
</reference>
<evidence type="ECO:0000313" key="12">
    <source>
        <dbReference type="Proteomes" id="UP001149813"/>
    </source>
</evidence>
<dbReference type="GO" id="GO:1990904">
    <property type="term" value="C:ribonucleoprotein complex"/>
    <property type="evidence" value="ECO:0007669"/>
    <property type="project" value="UniProtKB-KW"/>
</dbReference>
<organism evidence="11 12">
    <name type="scientific">Coemansia erecta</name>
    <dbReference type="NCBI Taxonomy" id="147472"/>
    <lineage>
        <taxon>Eukaryota</taxon>
        <taxon>Fungi</taxon>
        <taxon>Fungi incertae sedis</taxon>
        <taxon>Zoopagomycota</taxon>
        <taxon>Kickxellomycotina</taxon>
        <taxon>Kickxellomycetes</taxon>
        <taxon>Kickxellales</taxon>
        <taxon>Kickxellaceae</taxon>
        <taxon>Coemansia</taxon>
    </lineage>
</organism>
<evidence type="ECO:0000256" key="5">
    <source>
        <dbReference type="ARBA" id="ARBA00023128"/>
    </source>
</evidence>
<dbReference type="GO" id="GO:0032543">
    <property type="term" value="P:mitochondrial translation"/>
    <property type="evidence" value="ECO:0007669"/>
    <property type="project" value="InterPro"/>
</dbReference>
<feature type="region of interest" description="Disordered" evidence="9">
    <location>
        <begin position="63"/>
        <end position="88"/>
    </location>
</feature>
<keyword evidence="4" id="KW-0689">Ribosomal protein</keyword>
<evidence type="ECO:0000256" key="3">
    <source>
        <dbReference type="ARBA" id="ARBA00022946"/>
    </source>
</evidence>
<evidence type="ECO:0000256" key="7">
    <source>
        <dbReference type="ARBA" id="ARBA00035192"/>
    </source>
</evidence>
<feature type="coiled-coil region" evidence="8">
    <location>
        <begin position="130"/>
        <end position="157"/>
    </location>
</feature>
<dbReference type="InterPro" id="IPR019192">
    <property type="entry name" value="Ribosomal_mL40"/>
</dbReference>
<proteinExistence type="inferred from homology"/>
<accession>A0A9W7Y186</accession>
<dbReference type="Proteomes" id="UP001149813">
    <property type="component" value="Unassembled WGS sequence"/>
</dbReference>
<dbReference type="InterPro" id="IPR022210">
    <property type="entry name" value="TF_GCR1-like"/>
</dbReference>
<evidence type="ECO:0000313" key="11">
    <source>
        <dbReference type="EMBL" id="KAJ1722692.1"/>
    </source>
</evidence>
<dbReference type="Pfam" id="PF09812">
    <property type="entry name" value="MRP-L28"/>
    <property type="match status" value="1"/>
</dbReference>
<dbReference type="Pfam" id="PF12550">
    <property type="entry name" value="GCR1_C"/>
    <property type="match status" value="1"/>
</dbReference>
<comment type="subcellular location">
    <subcellularLocation>
        <location evidence="1">Mitochondrion</location>
    </subcellularLocation>
</comment>
<keyword evidence="3" id="KW-0809">Transit peptide</keyword>
<sequence length="194" mass="22247">MKYNEGIYGGPALEELKQLYGTEWHRNSTDSWYFYKRLGIISLIKGVPKHKTLSTRTHTGIGRATAASRGAAKRAKAASRGAPSHLSSDPRYEAMKQIMFQEEPRTTPQLTEEDLERHQTILRADMVVKMKASRARREERENKYAAMEAAYEALEKADERLFKAACVRDANVVFPRQMRVPTETPPTKIWDYLK</sequence>
<dbReference type="InterPro" id="IPR042831">
    <property type="entry name" value="Ribosomal_mL40_fung"/>
</dbReference>
<dbReference type="GO" id="GO:0005739">
    <property type="term" value="C:mitochondrion"/>
    <property type="evidence" value="ECO:0007669"/>
    <property type="project" value="UniProtKB-SubCell"/>
</dbReference>
<comment type="similarity">
    <text evidence="2">Belongs to the mitochondrion-specific ribosomal protein mL40 family.</text>
</comment>
<evidence type="ECO:0000256" key="6">
    <source>
        <dbReference type="ARBA" id="ARBA00023274"/>
    </source>
</evidence>
<evidence type="ECO:0000256" key="8">
    <source>
        <dbReference type="SAM" id="Coils"/>
    </source>
</evidence>
<dbReference type="GO" id="GO:0003735">
    <property type="term" value="F:structural constituent of ribosome"/>
    <property type="evidence" value="ECO:0007669"/>
    <property type="project" value="InterPro"/>
</dbReference>
<dbReference type="GO" id="GO:0005840">
    <property type="term" value="C:ribosome"/>
    <property type="evidence" value="ECO:0007669"/>
    <property type="project" value="UniProtKB-KW"/>
</dbReference>
<dbReference type="OrthoDB" id="2098203at2759"/>
<comment type="caution">
    <text evidence="11">The sequence shown here is derived from an EMBL/GenBank/DDBJ whole genome shotgun (WGS) entry which is preliminary data.</text>
</comment>